<keyword evidence="2" id="KW-1185">Reference proteome</keyword>
<dbReference type="GeneID" id="80889386"/>
<protein>
    <submittedName>
        <fullName evidence="1">Uncharacterized protein</fullName>
    </submittedName>
</protein>
<dbReference type="KEGG" id="amus:LMH87_002227"/>
<evidence type="ECO:0000313" key="1">
    <source>
        <dbReference type="EMBL" id="KAJ4147719.1"/>
    </source>
</evidence>
<gene>
    <name evidence="1" type="ORF">LMH87_002227</name>
</gene>
<name>A0A9W8Q6E5_AKAMU</name>
<dbReference type="EMBL" id="JAJHUN010000010">
    <property type="protein sequence ID" value="KAJ4147719.1"/>
    <property type="molecule type" value="Genomic_DNA"/>
</dbReference>
<dbReference type="RefSeq" id="XP_056050660.1">
    <property type="nucleotide sequence ID" value="XM_056193645.1"/>
</dbReference>
<proteinExistence type="predicted"/>
<organism evidence="1 2">
    <name type="scientific">Akanthomyces muscarius</name>
    <name type="common">Entomopathogenic fungus</name>
    <name type="synonym">Lecanicillium muscarium</name>
    <dbReference type="NCBI Taxonomy" id="2231603"/>
    <lineage>
        <taxon>Eukaryota</taxon>
        <taxon>Fungi</taxon>
        <taxon>Dikarya</taxon>
        <taxon>Ascomycota</taxon>
        <taxon>Pezizomycotina</taxon>
        <taxon>Sordariomycetes</taxon>
        <taxon>Hypocreomycetidae</taxon>
        <taxon>Hypocreales</taxon>
        <taxon>Cordycipitaceae</taxon>
        <taxon>Akanthomyces</taxon>
    </lineage>
</organism>
<comment type="caution">
    <text evidence="1">The sequence shown here is derived from an EMBL/GenBank/DDBJ whole genome shotgun (WGS) entry which is preliminary data.</text>
</comment>
<accession>A0A9W8Q6E5</accession>
<evidence type="ECO:0000313" key="2">
    <source>
        <dbReference type="Proteomes" id="UP001144673"/>
    </source>
</evidence>
<reference evidence="1" key="1">
    <citation type="journal article" date="2023" name="Access Microbiol">
        <title>De-novo genome assembly for Akanthomyces muscarius, a biocontrol agent of insect agricultural pests.</title>
        <authorList>
            <person name="Erdos Z."/>
            <person name="Studholme D.J."/>
            <person name="Raymond B."/>
            <person name="Sharma M."/>
        </authorList>
    </citation>
    <scope>NUCLEOTIDE SEQUENCE</scope>
    <source>
        <strain evidence="1">Ve6</strain>
    </source>
</reference>
<sequence length="81" mass="8974">MKANQTLDSPPICIARTNLAFGFPNFSSHALQAAYHSRGGLCTRALDAATRSTKDSQSWIIRKFGIRARPETNKSRRIPLS</sequence>
<dbReference type="AlphaFoldDB" id="A0A9W8Q6E5"/>
<dbReference type="Proteomes" id="UP001144673">
    <property type="component" value="Chromosome 3"/>
</dbReference>